<keyword evidence="2" id="KW-0805">Transcription regulation</keyword>
<dbReference type="SUPFAM" id="SSF52172">
    <property type="entry name" value="CheY-like"/>
    <property type="match status" value="1"/>
</dbReference>
<evidence type="ECO:0000259" key="8">
    <source>
        <dbReference type="PROSITE" id="PS50110"/>
    </source>
</evidence>
<dbReference type="EMBL" id="FNGW01000001">
    <property type="protein sequence ID" value="SDL36287.1"/>
    <property type="molecule type" value="Genomic_DNA"/>
</dbReference>
<organism evidence="9 10">
    <name type="scientific">Romboutsia lituseburensis DSM 797</name>
    <dbReference type="NCBI Taxonomy" id="1121325"/>
    <lineage>
        <taxon>Bacteria</taxon>
        <taxon>Bacillati</taxon>
        <taxon>Bacillota</taxon>
        <taxon>Clostridia</taxon>
        <taxon>Peptostreptococcales</taxon>
        <taxon>Peptostreptococcaceae</taxon>
        <taxon>Romboutsia</taxon>
    </lineage>
</organism>
<feature type="domain" description="Response regulatory" evidence="8">
    <location>
        <begin position="2"/>
        <end position="113"/>
    </location>
</feature>
<proteinExistence type="predicted"/>
<protein>
    <recommendedName>
        <fullName evidence="1">Stage 0 sporulation protein A homolog</fullName>
    </recommendedName>
</protein>
<feature type="modified residue" description="4-aspartylphosphate" evidence="6">
    <location>
        <position position="49"/>
    </location>
</feature>
<name>A0A1G9JFB0_9FIRM</name>
<evidence type="ECO:0000256" key="4">
    <source>
        <dbReference type="ARBA" id="ARBA00023163"/>
    </source>
</evidence>
<dbReference type="InterPro" id="IPR016032">
    <property type="entry name" value="Sig_transdc_resp-reg_C-effctor"/>
</dbReference>
<keyword evidence="3 9" id="KW-0238">DNA-binding</keyword>
<evidence type="ECO:0000256" key="6">
    <source>
        <dbReference type="PROSITE-ProRule" id="PRU00169"/>
    </source>
</evidence>
<feature type="domain" description="HTH luxR-type" evidence="7">
    <location>
        <begin position="132"/>
        <end position="197"/>
    </location>
</feature>
<evidence type="ECO:0000256" key="3">
    <source>
        <dbReference type="ARBA" id="ARBA00023125"/>
    </source>
</evidence>
<dbReference type="CDD" id="cd06170">
    <property type="entry name" value="LuxR_C_like"/>
    <property type="match status" value="1"/>
</dbReference>
<keyword evidence="4" id="KW-0804">Transcription</keyword>
<dbReference type="PROSITE" id="PS50043">
    <property type="entry name" value="HTH_LUXR_2"/>
    <property type="match status" value="1"/>
</dbReference>
<evidence type="ECO:0000313" key="10">
    <source>
        <dbReference type="Proteomes" id="UP000199068"/>
    </source>
</evidence>
<dbReference type="InterPro" id="IPR000792">
    <property type="entry name" value="Tscrpt_reg_LuxR_C"/>
</dbReference>
<sequence length="201" mass="23189">MRVIIISESLIIRRGIVEIISCESCVASIKESHLYTDIYKDNYDLIIVDLNKNNKKYLYELEKVKNDCNSKIMVLDFYEDRTLFAKCMKIGIDGYILANIDSEDIGYAVKQLDKGKKYYDADLIENYISHGDTETISELTKREQEILICIAKGKTNIEISKELYITEHTVKKHTSNIFAKLNLKDRMQAALYAYDKGIVGF</sequence>
<evidence type="ECO:0000256" key="2">
    <source>
        <dbReference type="ARBA" id="ARBA00023015"/>
    </source>
</evidence>
<gene>
    <name evidence="9" type="ORF">SAMN04515677_101631</name>
</gene>
<dbReference type="RefSeq" id="WP_092722752.1">
    <property type="nucleotide sequence ID" value="NZ_FNGW01000001.1"/>
</dbReference>
<dbReference type="PROSITE" id="PS50110">
    <property type="entry name" value="RESPONSE_REGULATORY"/>
    <property type="match status" value="1"/>
</dbReference>
<dbReference type="PANTHER" id="PTHR43214">
    <property type="entry name" value="TWO-COMPONENT RESPONSE REGULATOR"/>
    <property type="match status" value="1"/>
</dbReference>
<reference evidence="9 10" key="1">
    <citation type="submission" date="2016-10" db="EMBL/GenBank/DDBJ databases">
        <authorList>
            <person name="de Groot N.N."/>
        </authorList>
    </citation>
    <scope>NUCLEOTIDE SEQUENCE [LARGE SCALE GENOMIC DNA]</scope>
    <source>
        <strain evidence="9 10">DSM 797</strain>
    </source>
</reference>
<accession>A0A1G9JFB0</accession>
<evidence type="ECO:0000256" key="1">
    <source>
        <dbReference type="ARBA" id="ARBA00018672"/>
    </source>
</evidence>
<dbReference type="InterPro" id="IPR001789">
    <property type="entry name" value="Sig_transdc_resp-reg_receiver"/>
</dbReference>
<dbReference type="GO" id="GO:0006355">
    <property type="term" value="P:regulation of DNA-templated transcription"/>
    <property type="evidence" value="ECO:0007669"/>
    <property type="project" value="InterPro"/>
</dbReference>
<evidence type="ECO:0000259" key="7">
    <source>
        <dbReference type="PROSITE" id="PS50043"/>
    </source>
</evidence>
<keyword evidence="10" id="KW-1185">Reference proteome</keyword>
<dbReference type="PROSITE" id="PS00622">
    <property type="entry name" value="HTH_LUXR_1"/>
    <property type="match status" value="1"/>
</dbReference>
<dbReference type="PANTHER" id="PTHR43214:SF43">
    <property type="entry name" value="TWO-COMPONENT RESPONSE REGULATOR"/>
    <property type="match status" value="1"/>
</dbReference>
<dbReference type="InterPro" id="IPR039420">
    <property type="entry name" value="WalR-like"/>
</dbReference>
<dbReference type="GO" id="GO:0000160">
    <property type="term" value="P:phosphorelay signal transduction system"/>
    <property type="evidence" value="ECO:0007669"/>
    <property type="project" value="InterPro"/>
</dbReference>
<dbReference type="Gene3D" id="3.40.50.2300">
    <property type="match status" value="1"/>
</dbReference>
<comment type="function">
    <text evidence="5">May play the central regulatory role in sporulation. It may be an element of the effector pathway responsible for the activation of sporulation genes in response to nutritional stress. Spo0A may act in concert with spo0H (a sigma factor) to control the expression of some genes that are critical to the sporulation process.</text>
</comment>
<dbReference type="GO" id="GO:0003677">
    <property type="term" value="F:DNA binding"/>
    <property type="evidence" value="ECO:0007669"/>
    <property type="project" value="UniProtKB-KW"/>
</dbReference>
<evidence type="ECO:0000256" key="5">
    <source>
        <dbReference type="ARBA" id="ARBA00024867"/>
    </source>
</evidence>
<evidence type="ECO:0000313" key="9">
    <source>
        <dbReference type="EMBL" id="SDL36287.1"/>
    </source>
</evidence>
<dbReference type="AlphaFoldDB" id="A0A1G9JFB0"/>
<dbReference type="SMART" id="SM00421">
    <property type="entry name" value="HTH_LUXR"/>
    <property type="match status" value="1"/>
</dbReference>
<dbReference type="Pfam" id="PF00196">
    <property type="entry name" value="GerE"/>
    <property type="match status" value="1"/>
</dbReference>
<dbReference type="SUPFAM" id="SSF46894">
    <property type="entry name" value="C-terminal effector domain of the bipartite response regulators"/>
    <property type="match status" value="1"/>
</dbReference>
<keyword evidence="6" id="KW-0597">Phosphoprotein</keyword>
<dbReference type="PRINTS" id="PR00038">
    <property type="entry name" value="HTHLUXR"/>
</dbReference>
<dbReference type="InterPro" id="IPR011006">
    <property type="entry name" value="CheY-like_superfamily"/>
</dbReference>
<dbReference type="Proteomes" id="UP000199068">
    <property type="component" value="Unassembled WGS sequence"/>
</dbReference>
<dbReference type="STRING" id="1121325.SAMN04515677_101631"/>